<name>A0AAW1Y7Q3_RUBAR</name>
<comment type="caution">
    <text evidence="1">The sequence shown here is derived from an EMBL/GenBank/DDBJ whole genome shotgun (WGS) entry which is preliminary data.</text>
</comment>
<organism evidence="1 2">
    <name type="scientific">Rubus argutus</name>
    <name type="common">Southern blackberry</name>
    <dbReference type="NCBI Taxonomy" id="59490"/>
    <lineage>
        <taxon>Eukaryota</taxon>
        <taxon>Viridiplantae</taxon>
        <taxon>Streptophyta</taxon>
        <taxon>Embryophyta</taxon>
        <taxon>Tracheophyta</taxon>
        <taxon>Spermatophyta</taxon>
        <taxon>Magnoliopsida</taxon>
        <taxon>eudicotyledons</taxon>
        <taxon>Gunneridae</taxon>
        <taxon>Pentapetalae</taxon>
        <taxon>rosids</taxon>
        <taxon>fabids</taxon>
        <taxon>Rosales</taxon>
        <taxon>Rosaceae</taxon>
        <taxon>Rosoideae</taxon>
        <taxon>Rosoideae incertae sedis</taxon>
        <taxon>Rubus</taxon>
    </lineage>
</organism>
<proteinExistence type="predicted"/>
<dbReference type="EMBL" id="JBEDUW010000002">
    <property type="protein sequence ID" value="KAK9944306.1"/>
    <property type="molecule type" value="Genomic_DNA"/>
</dbReference>
<dbReference type="Proteomes" id="UP001457282">
    <property type="component" value="Unassembled WGS sequence"/>
</dbReference>
<gene>
    <name evidence="1" type="ORF">M0R45_009879</name>
</gene>
<sequence length="133" mass="15286">MANLFFLSKKGYTMVFSCARRWRGYALCAVFEVFGSGWELTCVLKVNGKEGWSLPLLTTNVQPVSDHLWLFFVSRDLSCGKEWKSSCNHSNIYEVTNTVHHDDKRSYEHSNGEGDCETSSFDEDSHLTRFKKT</sequence>
<keyword evidence="2" id="KW-1185">Reference proteome</keyword>
<evidence type="ECO:0000313" key="1">
    <source>
        <dbReference type="EMBL" id="KAK9944306.1"/>
    </source>
</evidence>
<accession>A0AAW1Y7Q3</accession>
<evidence type="ECO:0000313" key="2">
    <source>
        <dbReference type="Proteomes" id="UP001457282"/>
    </source>
</evidence>
<dbReference type="AlphaFoldDB" id="A0AAW1Y7Q3"/>
<protein>
    <submittedName>
        <fullName evidence="1">Uncharacterized protein</fullName>
    </submittedName>
</protein>
<reference evidence="1 2" key="1">
    <citation type="journal article" date="2023" name="G3 (Bethesda)">
        <title>A chromosome-length genome assembly and annotation of blackberry (Rubus argutus, cv. 'Hillquist').</title>
        <authorList>
            <person name="Bruna T."/>
            <person name="Aryal R."/>
            <person name="Dudchenko O."/>
            <person name="Sargent D.J."/>
            <person name="Mead D."/>
            <person name="Buti M."/>
            <person name="Cavallini A."/>
            <person name="Hytonen T."/>
            <person name="Andres J."/>
            <person name="Pham M."/>
            <person name="Weisz D."/>
            <person name="Mascagni F."/>
            <person name="Usai G."/>
            <person name="Natali L."/>
            <person name="Bassil N."/>
            <person name="Fernandez G.E."/>
            <person name="Lomsadze A."/>
            <person name="Armour M."/>
            <person name="Olukolu B."/>
            <person name="Poorten T."/>
            <person name="Britton C."/>
            <person name="Davik J."/>
            <person name="Ashrafi H."/>
            <person name="Aiden E.L."/>
            <person name="Borodovsky M."/>
            <person name="Worthington M."/>
        </authorList>
    </citation>
    <scope>NUCLEOTIDE SEQUENCE [LARGE SCALE GENOMIC DNA]</scope>
    <source>
        <strain evidence="1">PI 553951</strain>
    </source>
</reference>